<dbReference type="GO" id="GO:0035556">
    <property type="term" value="P:intracellular signal transduction"/>
    <property type="evidence" value="ECO:0007669"/>
    <property type="project" value="TreeGrafter"/>
</dbReference>
<evidence type="ECO:0000256" key="7">
    <source>
        <dbReference type="ARBA" id="ARBA00022741"/>
    </source>
</evidence>
<dbReference type="Pfam" id="PF00069">
    <property type="entry name" value="Pkinase"/>
    <property type="match status" value="1"/>
</dbReference>
<dbReference type="AlphaFoldDB" id="A0A0E9NDA3"/>
<dbReference type="PROSITE" id="PS50011">
    <property type="entry name" value="PROTEIN_KINASE_DOM"/>
    <property type="match status" value="1"/>
</dbReference>
<reference evidence="15 16" key="2">
    <citation type="journal article" date="2014" name="J. Gen. Appl. Microbiol.">
        <title>The early diverging ascomycetous budding yeast Saitoella complicata has three histone deacetylases belonging to the Clr6, Hos2, and Rpd3 lineages.</title>
        <authorList>
            <person name="Nishida H."/>
            <person name="Matsumoto T."/>
            <person name="Kondo S."/>
            <person name="Hamamoto M."/>
            <person name="Yoshikawa H."/>
        </authorList>
    </citation>
    <scope>NUCLEOTIDE SEQUENCE [LARGE SCALE GENOMIC DNA]</scope>
    <source>
        <strain evidence="15 16">NRRL Y-17804</strain>
    </source>
</reference>
<evidence type="ECO:0000256" key="1">
    <source>
        <dbReference type="ARBA" id="ARBA00004266"/>
    </source>
</evidence>
<dbReference type="InterPro" id="IPR000719">
    <property type="entry name" value="Prot_kinase_dom"/>
</dbReference>
<feature type="region of interest" description="Disordered" evidence="13">
    <location>
        <begin position="1"/>
        <end position="21"/>
    </location>
</feature>
<keyword evidence="7 12" id="KW-0547">Nucleotide-binding</keyword>
<dbReference type="GO" id="GO:0005524">
    <property type="term" value="F:ATP binding"/>
    <property type="evidence" value="ECO:0007669"/>
    <property type="project" value="UniProtKB-UniRule"/>
</dbReference>
<feature type="compositionally biased region" description="Basic residues" evidence="13">
    <location>
        <begin position="434"/>
        <end position="444"/>
    </location>
</feature>
<evidence type="ECO:0000256" key="12">
    <source>
        <dbReference type="PROSITE-ProRule" id="PRU10141"/>
    </source>
</evidence>
<feature type="region of interest" description="Disordered" evidence="13">
    <location>
        <begin position="395"/>
        <end position="475"/>
    </location>
</feature>
<organism evidence="15 16">
    <name type="scientific">Saitoella complicata (strain BCRC 22490 / CBS 7301 / JCM 7358 / NBRC 10748 / NRRL Y-17804)</name>
    <dbReference type="NCBI Taxonomy" id="698492"/>
    <lineage>
        <taxon>Eukaryota</taxon>
        <taxon>Fungi</taxon>
        <taxon>Dikarya</taxon>
        <taxon>Ascomycota</taxon>
        <taxon>Taphrinomycotina</taxon>
        <taxon>Taphrinomycotina incertae sedis</taxon>
        <taxon>Saitoella</taxon>
    </lineage>
</organism>
<dbReference type="GO" id="GO:0004674">
    <property type="term" value="F:protein serine/threonine kinase activity"/>
    <property type="evidence" value="ECO:0007669"/>
    <property type="project" value="UniProtKB-KW"/>
</dbReference>
<comment type="similarity">
    <text evidence="2">Belongs to the protein kinase superfamily. CAMK Ser/Thr protein kinase family. NIM1 subfamily.</text>
</comment>
<keyword evidence="16" id="KW-1185">Reference proteome</keyword>
<evidence type="ECO:0000256" key="6">
    <source>
        <dbReference type="ARBA" id="ARBA00022679"/>
    </source>
</evidence>
<feature type="compositionally biased region" description="Polar residues" evidence="13">
    <location>
        <begin position="491"/>
        <end position="504"/>
    </location>
</feature>
<protein>
    <recommendedName>
        <fullName evidence="3">non-specific serine/threonine protein kinase</fullName>
        <ecNumber evidence="3">2.7.11.1</ecNumber>
    </recommendedName>
</protein>
<sequence length="919" mass="102268">MATATYQRRPPSVQDAQAAANKRISQISTASSKFSTNSDGRRKISVGPWILGRTLGRGSSGRVRLAKNMHTGALAAVKIVPKTLTPAAPPTNSGSKGQSGRLPHGIEREVVIMKLIKHPNVMRLYDVWENRGELYLVLEYIEGGELFDYLVKKGRLEESEAADYFRQLIDGVGYCHRFNICHRDLKPENLLLDKNKKIKIADFGMAALEPQDKLLETSCGSPHYASPEIVAGKTYHGAPSDIWSCGIILFALLTGHLPFDHENIRELLLKVREGQFEMPPQLSPEAKHLIWRMLEVNPERRITIPEILNHPFLLKYPAPLSLPNSATLSNFEMDATRPVNSREEIHPEVLKNLQTLWREDREAIVQRLLAHEPNSEKTFYCLLMKYRHDHLENYGRESMTSPTPVAVQQDPDVDRSRQPTRAPPPIPTSSGSNTRRKSVSRSRTRSMAASTPQTPRSHHRKASSIVTVSSAHKRNVSFSHARARVAAARANSNSPEKISPSKRQSVGYGNGYGSVHNSPRKSTVNAARRAPPVPPKHFSWQNPAFKIDVLDEVARKVSADFALECESAFNGFGTSPDVKAAPPPPVLPKQDLLNNDRKSGFLDDVVAHLDVGGTGNFMGSMPMIWEEAERYADADEETAHITTAQITTAVKKRAVLSEPNPLTPPPKERRAVSAPIPHDAPHLIALNAPVLAEPVEKAKKPGLFRRKTTKTNMKVEDVFKPQREAPSRPDREIREEVLRQVEHQNKGVGAKVRRWGSKKGREPFGKENDIFDEPVAKTSWFSKFLSIAPASRTIRTTLPSDSLCHELHDIFRRWEQLGVGISHVSVSKDGQTLRARVDSSNAMDLKSVRFKCDIAKGGRGTCVFTQEKGAASSFERVVREVELCLRDMNVLIDVTGRLTPQPGGREGAMSRQSRHGVAL</sequence>
<evidence type="ECO:0000256" key="8">
    <source>
        <dbReference type="ARBA" id="ARBA00022777"/>
    </source>
</evidence>
<dbReference type="InterPro" id="IPR008271">
    <property type="entry name" value="Ser/Thr_kinase_AS"/>
</dbReference>
<evidence type="ECO:0000256" key="4">
    <source>
        <dbReference type="ARBA" id="ARBA00022527"/>
    </source>
</evidence>
<dbReference type="STRING" id="698492.A0A0E9NDA3"/>
<feature type="region of interest" description="Disordered" evidence="13">
    <location>
        <begin position="899"/>
        <end position="919"/>
    </location>
</feature>
<dbReference type="InterPro" id="IPR017441">
    <property type="entry name" value="Protein_kinase_ATP_BS"/>
</dbReference>
<dbReference type="SMART" id="SM00220">
    <property type="entry name" value="S_TKc"/>
    <property type="match status" value="1"/>
</dbReference>
<dbReference type="EC" id="2.7.11.1" evidence="3"/>
<gene>
    <name evidence="15" type="ORF">G7K_2034-t1</name>
</gene>
<keyword evidence="5" id="KW-0597">Phosphoprotein</keyword>
<dbReference type="InterPro" id="IPR011009">
    <property type="entry name" value="Kinase-like_dom_sf"/>
</dbReference>
<dbReference type="CDD" id="cd14081">
    <property type="entry name" value="STKc_BRSK1_2"/>
    <property type="match status" value="1"/>
</dbReference>
<dbReference type="Gene3D" id="1.10.510.10">
    <property type="entry name" value="Transferase(Phosphotransferase) domain 1"/>
    <property type="match status" value="1"/>
</dbReference>
<evidence type="ECO:0000256" key="9">
    <source>
        <dbReference type="ARBA" id="ARBA00022840"/>
    </source>
</evidence>
<evidence type="ECO:0000313" key="15">
    <source>
        <dbReference type="EMBL" id="GAO47837.1"/>
    </source>
</evidence>
<evidence type="ECO:0000313" key="16">
    <source>
        <dbReference type="Proteomes" id="UP000033140"/>
    </source>
</evidence>
<comment type="catalytic activity">
    <reaction evidence="11">
        <text>L-seryl-[protein] + ATP = O-phospho-L-seryl-[protein] + ADP + H(+)</text>
        <dbReference type="Rhea" id="RHEA:17989"/>
        <dbReference type="Rhea" id="RHEA-COMP:9863"/>
        <dbReference type="Rhea" id="RHEA-COMP:11604"/>
        <dbReference type="ChEBI" id="CHEBI:15378"/>
        <dbReference type="ChEBI" id="CHEBI:29999"/>
        <dbReference type="ChEBI" id="CHEBI:30616"/>
        <dbReference type="ChEBI" id="CHEBI:83421"/>
        <dbReference type="ChEBI" id="CHEBI:456216"/>
        <dbReference type="EC" id="2.7.11.1"/>
    </reaction>
</comment>
<dbReference type="FunFam" id="1.10.510.10:FF:000394">
    <property type="entry name" value="Serine/threonine-protein kinase HSL1"/>
    <property type="match status" value="1"/>
</dbReference>
<keyword evidence="9 12" id="KW-0067">ATP-binding</keyword>
<reference evidence="15 16" key="1">
    <citation type="journal article" date="2011" name="J. Gen. Appl. Microbiol.">
        <title>Draft genome sequencing of the enigmatic yeast Saitoella complicata.</title>
        <authorList>
            <person name="Nishida H."/>
            <person name="Hamamoto M."/>
            <person name="Sugiyama J."/>
        </authorList>
    </citation>
    <scope>NUCLEOTIDE SEQUENCE [LARGE SCALE GENOMIC DNA]</scope>
    <source>
        <strain evidence="15 16">NRRL Y-17804</strain>
    </source>
</reference>
<evidence type="ECO:0000259" key="14">
    <source>
        <dbReference type="PROSITE" id="PS50011"/>
    </source>
</evidence>
<comment type="catalytic activity">
    <reaction evidence="10">
        <text>L-threonyl-[protein] + ATP = O-phospho-L-threonyl-[protein] + ADP + H(+)</text>
        <dbReference type="Rhea" id="RHEA:46608"/>
        <dbReference type="Rhea" id="RHEA-COMP:11060"/>
        <dbReference type="Rhea" id="RHEA-COMP:11605"/>
        <dbReference type="ChEBI" id="CHEBI:15378"/>
        <dbReference type="ChEBI" id="CHEBI:30013"/>
        <dbReference type="ChEBI" id="CHEBI:30616"/>
        <dbReference type="ChEBI" id="CHEBI:61977"/>
        <dbReference type="ChEBI" id="CHEBI:456216"/>
        <dbReference type="EC" id="2.7.11.1"/>
    </reaction>
</comment>
<evidence type="ECO:0000256" key="3">
    <source>
        <dbReference type="ARBA" id="ARBA00012513"/>
    </source>
</evidence>
<dbReference type="Proteomes" id="UP000033140">
    <property type="component" value="Unassembled WGS sequence"/>
</dbReference>
<feature type="domain" description="Protein kinase" evidence="14">
    <location>
        <begin position="49"/>
        <end position="313"/>
    </location>
</feature>
<evidence type="ECO:0000256" key="11">
    <source>
        <dbReference type="ARBA" id="ARBA00048679"/>
    </source>
</evidence>
<comment type="subcellular location">
    <subcellularLocation>
        <location evidence="1">Bud neck</location>
    </subcellularLocation>
</comment>
<keyword evidence="8" id="KW-0418">Kinase</keyword>
<evidence type="ECO:0000256" key="5">
    <source>
        <dbReference type="ARBA" id="ARBA00022553"/>
    </source>
</evidence>
<evidence type="ECO:0000256" key="13">
    <source>
        <dbReference type="SAM" id="MobiDB-lite"/>
    </source>
</evidence>
<evidence type="ECO:0000256" key="2">
    <source>
        <dbReference type="ARBA" id="ARBA00010791"/>
    </source>
</evidence>
<dbReference type="InterPro" id="IPR031850">
    <property type="entry name" value="Fungal_KA1_dom"/>
</dbReference>
<feature type="binding site" evidence="12">
    <location>
        <position position="78"/>
    </location>
    <ligand>
        <name>ATP</name>
        <dbReference type="ChEBI" id="CHEBI:30616"/>
    </ligand>
</feature>
<dbReference type="GO" id="GO:0005940">
    <property type="term" value="C:septin ring"/>
    <property type="evidence" value="ECO:0007669"/>
    <property type="project" value="UniProtKB-ARBA"/>
</dbReference>
<dbReference type="PANTHER" id="PTHR24346">
    <property type="entry name" value="MAP/MICROTUBULE AFFINITY-REGULATING KINASE"/>
    <property type="match status" value="1"/>
</dbReference>
<dbReference type="Gene3D" id="3.30.310.220">
    <property type="entry name" value="Fungal kinase associated-1 domain"/>
    <property type="match status" value="1"/>
</dbReference>
<dbReference type="EMBL" id="BACD03000011">
    <property type="protein sequence ID" value="GAO47837.1"/>
    <property type="molecule type" value="Genomic_DNA"/>
</dbReference>
<feature type="region of interest" description="Disordered" evidence="13">
    <location>
        <begin position="487"/>
        <end position="506"/>
    </location>
</feature>
<proteinExistence type="inferred from homology"/>
<dbReference type="PROSITE" id="PS00108">
    <property type="entry name" value="PROTEIN_KINASE_ST"/>
    <property type="match status" value="1"/>
</dbReference>
<accession>A0A0E9NDA3</accession>
<dbReference type="PANTHER" id="PTHR24346:SF82">
    <property type="entry name" value="KP78A-RELATED"/>
    <property type="match status" value="1"/>
</dbReference>
<dbReference type="InterPro" id="IPR043024">
    <property type="entry name" value="KA1_sf_fungal"/>
</dbReference>
<evidence type="ECO:0000256" key="10">
    <source>
        <dbReference type="ARBA" id="ARBA00047899"/>
    </source>
</evidence>
<name>A0A0E9NDA3_SAICN</name>
<comment type="caution">
    <text evidence="15">The sequence shown here is derived from an EMBL/GenBank/DDBJ whole genome shotgun (WGS) entry which is preliminary data.</text>
</comment>
<dbReference type="GO" id="GO:0005935">
    <property type="term" value="C:cellular bud neck"/>
    <property type="evidence" value="ECO:0007669"/>
    <property type="project" value="UniProtKB-SubCell"/>
</dbReference>
<reference evidence="15 16" key="3">
    <citation type="journal article" date="2015" name="Genome Announc.">
        <title>Draft Genome Sequence of the Archiascomycetous Yeast Saitoella complicata.</title>
        <authorList>
            <person name="Yamauchi K."/>
            <person name="Kondo S."/>
            <person name="Hamamoto M."/>
            <person name="Takahashi Y."/>
            <person name="Ogura Y."/>
            <person name="Hayashi T."/>
            <person name="Nishida H."/>
        </authorList>
    </citation>
    <scope>NUCLEOTIDE SEQUENCE [LARGE SCALE GENOMIC DNA]</scope>
    <source>
        <strain evidence="15 16">NRRL Y-17804</strain>
    </source>
</reference>
<dbReference type="Pfam" id="PF16797">
    <property type="entry name" value="Fungal_KA1"/>
    <property type="match status" value="1"/>
</dbReference>
<keyword evidence="4" id="KW-0723">Serine/threonine-protein kinase</keyword>
<dbReference type="PROSITE" id="PS00107">
    <property type="entry name" value="PROTEIN_KINASE_ATP"/>
    <property type="match status" value="1"/>
</dbReference>
<dbReference type="SUPFAM" id="SSF56112">
    <property type="entry name" value="Protein kinase-like (PK-like)"/>
    <property type="match status" value="1"/>
</dbReference>
<keyword evidence="6" id="KW-0808">Transferase</keyword>